<dbReference type="Proteomes" id="UP001344632">
    <property type="component" value="Unassembled WGS sequence"/>
</dbReference>
<dbReference type="GO" id="GO:0008168">
    <property type="term" value="F:methyltransferase activity"/>
    <property type="evidence" value="ECO:0007669"/>
    <property type="project" value="UniProtKB-KW"/>
</dbReference>
<keyword evidence="3" id="KW-1185">Reference proteome</keyword>
<dbReference type="EMBL" id="JARLKZ010000034">
    <property type="protein sequence ID" value="MEC0244176.1"/>
    <property type="molecule type" value="Genomic_DNA"/>
</dbReference>
<dbReference type="RefSeq" id="WP_326091812.1">
    <property type="nucleotide sequence ID" value="NZ_JARLKZ010000034.1"/>
</dbReference>
<keyword evidence="2" id="KW-0489">Methyltransferase</keyword>
<dbReference type="CDD" id="cd02440">
    <property type="entry name" value="AdoMet_MTases"/>
    <property type="match status" value="1"/>
</dbReference>
<dbReference type="InterPro" id="IPR041698">
    <property type="entry name" value="Methyltransf_25"/>
</dbReference>
<dbReference type="Gene3D" id="3.40.50.150">
    <property type="entry name" value="Vaccinia Virus protein VP39"/>
    <property type="match status" value="1"/>
</dbReference>
<protein>
    <submittedName>
        <fullName evidence="2">Class I SAM-dependent methyltransferase</fullName>
    </submittedName>
</protein>
<reference evidence="2 3" key="1">
    <citation type="submission" date="2023-03" db="EMBL/GenBank/DDBJ databases">
        <title>Bacillus Genome Sequencing.</title>
        <authorList>
            <person name="Dunlap C."/>
        </authorList>
    </citation>
    <scope>NUCLEOTIDE SEQUENCE [LARGE SCALE GENOMIC DNA]</scope>
    <source>
        <strain evidence="2 3">BD-525</strain>
    </source>
</reference>
<keyword evidence="2" id="KW-0808">Transferase</keyword>
<evidence type="ECO:0000259" key="1">
    <source>
        <dbReference type="Pfam" id="PF13649"/>
    </source>
</evidence>
<dbReference type="PANTHER" id="PTHR43591">
    <property type="entry name" value="METHYLTRANSFERASE"/>
    <property type="match status" value="1"/>
</dbReference>
<dbReference type="GO" id="GO:0032259">
    <property type="term" value="P:methylation"/>
    <property type="evidence" value="ECO:0007669"/>
    <property type="project" value="UniProtKB-KW"/>
</dbReference>
<dbReference type="InterPro" id="IPR029063">
    <property type="entry name" value="SAM-dependent_MTases_sf"/>
</dbReference>
<dbReference type="Pfam" id="PF13649">
    <property type="entry name" value="Methyltransf_25"/>
    <property type="match status" value="1"/>
</dbReference>
<evidence type="ECO:0000313" key="2">
    <source>
        <dbReference type="EMBL" id="MEC0244176.1"/>
    </source>
</evidence>
<feature type="domain" description="Methyltransferase" evidence="1">
    <location>
        <begin position="47"/>
        <end position="141"/>
    </location>
</feature>
<evidence type="ECO:0000313" key="3">
    <source>
        <dbReference type="Proteomes" id="UP001344632"/>
    </source>
</evidence>
<dbReference type="PANTHER" id="PTHR43591:SF24">
    <property type="entry name" value="2-METHOXY-6-POLYPRENYL-1,4-BENZOQUINOL METHYLASE, MITOCHONDRIAL"/>
    <property type="match status" value="1"/>
</dbReference>
<dbReference type="SUPFAM" id="SSF53335">
    <property type="entry name" value="S-adenosyl-L-methionine-dependent methyltransferases"/>
    <property type="match status" value="1"/>
</dbReference>
<accession>A0ABU6GWQ9</accession>
<sequence>MDSSVKKLFDAIASGYDEQRKKLIPCFDDFYGMALSLVESAAASPKILDLGAGTGLFSGMVLQKYPNAELTLMDVSDKMLEGARQRFQHNDSIRYIVGDYSNYTFTESFDIVISSLSIHHLTHMAKQHLFVTIHQALLPGGIFVNADQVAGNHPASDEYYRRRWLEHINDSGLSREAIEASVERRKLDINAQLNDQIIWLEEAGFLDVDCMYKYLDFAVFFSRKDSRVPGSTPHVE</sequence>
<name>A0ABU6GWQ9_9BACL</name>
<organism evidence="2 3">
    <name type="scientific">Paenibacillus dokdonensis</name>
    <dbReference type="NCBI Taxonomy" id="2567944"/>
    <lineage>
        <taxon>Bacteria</taxon>
        <taxon>Bacillati</taxon>
        <taxon>Bacillota</taxon>
        <taxon>Bacilli</taxon>
        <taxon>Bacillales</taxon>
        <taxon>Paenibacillaceae</taxon>
        <taxon>Paenibacillus</taxon>
    </lineage>
</organism>
<dbReference type="Gene3D" id="6.10.140.280">
    <property type="match status" value="1"/>
</dbReference>
<gene>
    <name evidence="2" type="ORF">P4H66_30650</name>
</gene>
<comment type="caution">
    <text evidence="2">The sequence shown here is derived from an EMBL/GenBank/DDBJ whole genome shotgun (WGS) entry which is preliminary data.</text>
</comment>
<proteinExistence type="predicted"/>